<reference evidence="2 3" key="1">
    <citation type="submission" date="2018-07" db="EMBL/GenBank/DDBJ databases">
        <title>Identification of spontaneous genetic mutation associated with occurrence of a yellow conidial color mutant of Aspergillus flavus.</title>
        <authorList>
            <person name="Chang P.-K."/>
            <person name="Mack B.M."/>
            <person name="Scharfenstein L."/>
            <person name="Gilbert M.K."/>
        </authorList>
    </citation>
    <scope>NUCLEOTIDE SEQUENCE [LARGE SCALE GENOMIC DNA]</scope>
    <source>
        <strain evidence="2 3">CA14</strain>
    </source>
</reference>
<sequence>MLVPVAFSLKLTKAEKPFIAGGPWVCRVRVENDRLSLTSWIVTILSPDITCYLLTLLPSHYPRFSFFAFLSIASYTYYRKPDTINEPASELEGYLELEEETLRHIEGKVYVVGAKEYRLNRLVGESMNVSYNQRRAVFWATRASDSLEAIIKFFIEQHPILATVDIRRRIFRRLGRTAIEAEIKALEAGEDVKGLPHILERCSDVQGPEFEYPAIATPRREWPISENTNVIQQLGREIWWIYGQSRDT</sequence>
<dbReference type="OrthoDB" id="4500198at2759"/>
<name>A0A364LYE9_ASPFL</name>
<dbReference type="AlphaFoldDB" id="A0A364LYE9"/>
<evidence type="ECO:0000313" key="1">
    <source>
        <dbReference type="EMBL" id="KAB8241669.1"/>
    </source>
</evidence>
<evidence type="ECO:0000313" key="2">
    <source>
        <dbReference type="EMBL" id="RMZ45461.1"/>
    </source>
</evidence>
<protein>
    <submittedName>
        <fullName evidence="1">Uncharacterized protein</fullName>
    </submittedName>
</protein>
<evidence type="ECO:0000313" key="3">
    <source>
        <dbReference type="Proteomes" id="UP000275480"/>
    </source>
</evidence>
<dbReference type="Proteomes" id="UP000325434">
    <property type="component" value="Unassembled WGS sequence"/>
</dbReference>
<proteinExistence type="predicted"/>
<accession>A0A364LYE9</accession>
<dbReference type="EMBL" id="QQZZ01000039">
    <property type="protein sequence ID" value="RMZ45461.1"/>
    <property type="molecule type" value="Genomic_DNA"/>
</dbReference>
<dbReference type="VEuPathDB" id="FungiDB:AFLA_012940"/>
<dbReference type="EMBL" id="ML734683">
    <property type="protein sequence ID" value="KAB8241669.1"/>
    <property type="molecule type" value="Genomic_DNA"/>
</dbReference>
<organism evidence="1">
    <name type="scientific">Aspergillus flavus</name>
    <dbReference type="NCBI Taxonomy" id="5059"/>
    <lineage>
        <taxon>Eukaryota</taxon>
        <taxon>Fungi</taxon>
        <taxon>Dikarya</taxon>
        <taxon>Ascomycota</taxon>
        <taxon>Pezizomycotina</taxon>
        <taxon>Eurotiomycetes</taxon>
        <taxon>Eurotiomycetidae</taxon>
        <taxon>Eurotiales</taxon>
        <taxon>Aspergillaceae</taxon>
        <taxon>Aspergillus</taxon>
        <taxon>Aspergillus subgen. Circumdati</taxon>
    </lineage>
</organism>
<gene>
    <name evidence="1" type="ORF">BDV35DRAFT_397470</name>
    <name evidence="2" type="ORF">CA14_012691</name>
</gene>
<reference evidence="1" key="2">
    <citation type="submission" date="2019-04" db="EMBL/GenBank/DDBJ databases">
        <title>Friends and foes A comparative genomics study of 23 Aspergillus species from section Flavi.</title>
        <authorList>
            <consortium name="DOE Joint Genome Institute"/>
            <person name="Kjaerbolling I."/>
            <person name="Vesth T."/>
            <person name="Frisvad J.C."/>
            <person name="Nybo J.L."/>
            <person name="Theobald S."/>
            <person name="Kildgaard S."/>
            <person name="Isbrandt T."/>
            <person name="Kuo A."/>
            <person name="Sato A."/>
            <person name="Lyhne E.K."/>
            <person name="Kogle M.E."/>
            <person name="Wiebenga A."/>
            <person name="Kun R.S."/>
            <person name="Lubbers R.J."/>
            <person name="Makela M.R."/>
            <person name="Barry K."/>
            <person name="Chovatia M."/>
            <person name="Clum A."/>
            <person name="Daum C."/>
            <person name="Haridas S."/>
            <person name="He G."/>
            <person name="LaButti K."/>
            <person name="Lipzen A."/>
            <person name="Mondo S."/>
            <person name="Riley R."/>
            <person name="Salamov A."/>
            <person name="Simmons B.A."/>
            <person name="Magnuson J.K."/>
            <person name="Henrissat B."/>
            <person name="Mortensen U.H."/>
            <person name="Larsen T.O."/>
            <person name="Devries R.P."/>
            <person name="Grigoriev I.V."/>
            <person name="Machida M."/>
            <person name="Baker S.E."/>
            <person name="Andersen M.R."/>
        </authorList>
    </citation>
    <scope>NUCLEOTIDE SEQUENCE [LARGE SCALE GENOMIC DNA]</scope>
    <source>
        <strain evidence="1">CBS 121.62</strain>
    </source>
</reference>
<dbReference type="Proteomes" id="UP000275480">
    <property type="component" value="Unassembled WGS sequence"/>
</dbReference>